<gene>
    <name evidence="1" type="ORF">GCM10007173_07430</name>
</gene>
<dbReference type="Proteomes" id="UP000606115">
    <property type="component" value="Unassembled WGS sequence"/>
</dbReference>
<comment type="caution">
    <text evidence="1">The sequence shown here is derived from an EMBL/GenBank/DDBJ whole genome shotgun (WGS) entry which is preliminary data.</text>
</comment>
<keyword evidence="2" id="KW-1185">Reference proteome</keyword>
<evidence type="ECO:0000313" key="1">
    <source>
        <dbReference type="EMBL" id="GGJ51389.1"/>
    </source>
</evidence>
<sequence>MVLLNLLVSCSGDIFYWWILSPLETDEPEILLLRCNPRGTEHGVGYGVMCDERPDGGGQ</sequence>
<reference evidence="2" key="1">
    <citation type="journal article" date="2019" name="Int. J. Syst. Evol. Microbiol.">
        <title>The Global Catalogue of Microorganisms (GCM) 10K type strain sequencing project: providing services to taxonomists for standard genome sequencing and annotation.</title>
        <authorList>
            <consortium name="The Broad Institute Genomics Platform"/>
            <consortium name="The Broad Institute Genome Sequencing Center for Infectious Disease"/>
            <person name="Wu L."/>
            <person name="Ma J."/>
        </authorList>
    </citation>
    <scope>NUCLEOTIDE SEQUENCE [LARGE SCALE GENOMIC DNA]</scope>
    <source>
        <strain evidence="2">CGMCC 1.3685</strain>
    </source>
</reference>
<protein>
    <submittedName>
        <fullName evidence="1">Uncharacterized protein</fullName>
    </submittedName>
</protein>
<name>A0ABQ2DB16_9MICC</name>
<organism evidence="1 2">
    <name type="scientific">Glutamicibacter ardleyensis</name>
    <dbReference type="NCBI Taxonomy" id="225894"/>
    <lineage>
        <taxon>Bacteria</taxon>
        <taxon>Bacillati</taxon>
        <taxon>Actinomycetota</taxon>
        <taxon>Actinomycetes</taxon>
        <taxon>Micrococcales</taxon>
        <taxon>Micrococcaceae</taxon>
        <taxon>Glutamicibacter</taxon>
    </lineage>
</organism>
<dbReference type="EMBL" id="BMKX01000001">
    <property type="protein sequence ID" value="GGJ51389.1"/>
    <property type="molecule type" value="Genomic_DNA"/>
</dbReference>
<accession>A0ABQ2DB16</accession>
<proteinExistence type="predicted"/>
<evidence type="ECO:0000313" key="2">
    <source>
        <dbReference type="Proteomes" id="UP000606115"/>
    </source>
</evidence>